<dbReference type="Pfam" id="PF25056">
    <property type="entry name" value="DUF7793"/>
    <property type="match status" value="1"/>
</dbReference>
<accession>A0A1H1UPK7</accession>
<keyword evidence="3" id="KW-1185">Reference proteome</keyword>
<dbReference type="RefSeq" id="WP_092446838.1">
    <property type="nucleotide sequence ID" value="NZ_LT629774.1"/>
</dbReference>
<proteinExistence type="predicted"/>
<sequence length="122" mass="13926">MKTHKLSFGSISLLKVNLAEVVINEGVVMDSKMVEEYHAFLIEKLEAPFSLLINKKHSYTYTFEAQKTIANIGLVKAMAVVTYAYVSQLATDVLINVNRDNDWNIKIFKSREDALKWLENQS</sequence>
<dbReference type="STRING" id="1249933.SAMN04489797_2313"/>
<reference evidence="2 3" key="1">
    <citation type="submission" date="2016-10" db="EMBL/GenBank/DDBJ databases">
        <authorList>
            <person name="Varghese N."/>
            <person name="Submissions S."/>
        </authorList>
    </citation>
    <scope>NUCLEOTIDE SEQUENCE [LARGE SCALE GENOMIC DNA]</scope>
    <source>
        <strain evidence="2 3">RHA_55</strain>
    </source>
</reference>
<protein>
    <recommendedName>
        <fullName evidence="1">DUF7793 domain-containing protein</fullName>
    </recommendedName>
</protein>
<evidence type="ECO:0000259" key="1">
    <source>
        <dbReference type="Pfam" id="PF25056"/>
    </source>
</evidence>
<dbReference type="Proteomes" id="UP000198963">
    <property type="component" value="Chromosome I"/>
</dbReference>
<feature type="domain" description="DUF7793" evidence="1">
    <location>
        <begin position="46"/>
        <end position="120"/>
    </location>
</feature>
<dbReference type="Gene3D" id="3.40.970.30">
    <property type="entry name" value="yp_829618.1 like domains"/>
    <property type="match status" value="1"/>
</dbReference>
<evidence type="ECO:0000313" key="2">
    <source>
        <dbReference type="EMBL" id="SDS74437.1"/>
    </source>
</evidence>
<gene>
    <name evidence="2" type="ORF">SAMN04489797_2313</name>
</gene>
<organism evidence="2 3">
    <name type="scientific">Winogradskyella sediminis</name>
    <dbReference type="NCBI Taxonomy" id="1382466"/>
    <lineage>
        <taxon>Bacteria</taxon>
        <taxon>Pseudomonadati</taxon>
        <taxon>Bacteroidota</taxon>
        <taxon>Flavobacteriia</taxon>
        <taxon>Flavobacteriales</taxon>
        <taxon>Flavobacteriaceae</taxon>
        <taxon>Winogradskyella</taxon>
    </lineage>
</organism>
<evidence type="ECO:0000313" key="3">
    <source>
        <dbReference type="Proteomes" id="UP000198963"/>
    </source>
</evidence>
<dbReference type="EMBL" id="LT629774">
    <property type="protein sequence ID" value="SDS74437.1"/>
    <property type="molecule type" value="Genomic_DNA"/>
</dbReference>
<name>A0A1H1UPK7_9FLAO</name>
<dbReference type="InterPro" id="IPR056695">
    <property type="entry name" value="DUF7793"/>
</dbReference>
<dbReference type="AlphaFoldDB" id="A0A1H1UPK7"/>